<dbReference type="EMBL" id="MHCZ01000031">
    <property type="protein sequence ID" value="OGY29447.1"/>
    <property type="molecule type" value="Genomic_DNA"/>
</dbReference>
<proteinExistence type="predicted"/>
<evidence type="ECO:0000256" key="1">
    <source>
        <dbReference type="SAM" id="Phobius"/>
    </source>
</evidence>
<evidence type="ECO:0000313" key="2">
    <source>
        <dbReference type="EMBL" id="OGY29447.1"/>
    </source>
</evidence>
<feature type="transmembrane region" description="Helical" evidence="1">
    <location>
        <begin position="34"/>
        <end position="60"/>
    </location>
</feature>
<dbReference type="Proteomes" id="UP000178068">
    <property type="component" value="Unassembled WGS sequence"/>
</dbReference>
<gene>
    <name evidence="2" type="ORF">A3F35_01025</name>
</gene>
<keyword evidence="1" id="KW-0472">Membrane</keyword>
<dbReference type="STRING" id="1802603.A3F35_01025"/>
<evidence type="ECO:0000313" key="3">
    <source>
        <dbReference type="Proteomes" id="UP000178068"/>
    </source>
</evidence>
<keyword evidence="1" id="KW-0812">Transmembrane</keyword>
<dbReference type="AlphaFoldDB" id="A0A1G1WQH0"/>
<name>A0A1G1WQH0_9BACT</name>
<organism evidence="2 3">
    <name type="scientific">Candidatus Woykebacteria bacterium RIFCSPHIGHO2_12_FULL_45_10</name>
    <dbReference type="NCBI Taxonomy" id="1802603"/>
    <lineage>
        <taxon>Bacteria</taxon>
        <taxon>Candidatus Woykeibacteriota</taxon>
    </lineage>
</organism>
<keyword evidence="1" id="KW-1133">Transmembrane helix</keyword>
<sequence length="231" mass="24171">MDEPAGAVLEPIILNPAATTAESGKSKISLRKTLGLMAAGWLVGNLIAGATLSLVLIFLVGSTGLVNVPFLTEHLFARAALAQTDTASFESANKKLDDIASLSVNQVLPQLTITDAEISALLNDAFNKTETTLVNPHLKISQGNFVFRGNIKETGAPIQVEGALTTSRGVLHLDIAKTIFGKLALPPQLMDSYLNSALAKVGLSLNSTAIPARKISVGDGEVTLQDVSKAD</sequence>
<reference evidence="2 3" key="1">
    <citation type="journal article" date="2016" name="Nat. Commun.">
        <title>Thousands of microbial genomes shed light on interconnected biogeochemical processes in an aquifer system.</title>
        <authorList>
            <person name="Anantharaman K."/>
            <person name="Brown C.T."/>
            <person name="Hug L.A."/>
            <person name="Sharon I."/>
            <person name="Castelle C.J."/>
            <person name="Probst A.J."/>
            <person name="Thomas B.C."/>
            <person name="Singh A."/>
            <person name="Wilkins M.J."/>
            <person name="Karaoz U."/>
            <person name="Brodie E.L."/>
            <person name="Williams K.H."/>
            <person name="Hubbard S.S."/>
            <person name="Banfield J.F."/>
        </authorList>
    </citation>
    <scope>NUCLEOTIDE SEQUENCE [LARGE SCALE GENOMIC DNA]</scope>
</reference>
<comment type="caution">
    <text evidence="2">The sequence shown here is derived from an EMBL/GenBank/DDBJ whole genome shotgun (WGS) entry which is preliminary data.</text>
</comment>
<accession>A0A1G1WQH0</accession>
<protein>
    <submittedName>
        <fullName evidence="2">Uncharacterized protein</fullName>
    </submittedName>
</protein>